<dbReference type="OrthoDB" id="3262926at2759"/>
<dbReference type="EMBL" id="JANKHO010000526">
    <property type="protein sequence ID" value="KAJ3508854.1"/>
    <property type="molecule type" value="Genomic_DNA"/>
</dbReference>
<name>A0A9W8K0U8_9AGAR</name>
<dbReference type="Gene3D" id="3.10.490.10">
    <property type="entry name" value="Gamma-glutamyl cyclotransferase-like"/>
    <property type="match status" value="1"/>
</dbReference>
<dbReference type="Proteomes" id="UP001148786">
    <property type="component" value="Unassembled WGS sequence"/>
</dbReference>
<comment type="caution">
    <text evidence="1">The sequence shown here is derived from an EMBL/GenBank/DDBJ whole genome shotgun (WGS) entry which is preliminary data.</text>
</comment>
<proteinExistence type="predicted"/>
<reference evidence="1" key="1">
    <citation type="submission" date="2022-07" db="EMBL/GenBank/DDBJ databases">
        <title>Genome Sequence of Agrocybe chaxingu.</title>
        <authorList>
            <person name="Buettner E."/>
        </authorList>
    </citation>
    <scope>NUCLEOTIDE SEQUENCE</scope>
    <source>
        <strain evidence="1">MP-N11</strain>
    </source>
</reference>
<organism evidence="1 2">
    <name type="scientific">Agrocybe chaxingu</name>
    <dbReference type="NCBI Taxonomy" id="84603"/>
    <lineage>
        <taxon>Eukaryota</taxon>
        <taxon>Fungi</taxon>
        <taxon>Dikarya</taxon>
        <taxon>Basidiomycota</taxon>
        <taxon>Agaricomycotina</taxon>
        <taxon>Agaricomycetes</taxon>
        <taxon>Agaricomycetidae</taxon>
        <taxon>Agaricales</taxon>
        <taxon>Agaricineae</taxon>
        <taxon>Strophariaceae</taxon>
        <taxon>Agrocybe</taxon>
    </lineage>
</organism>
<evidence type="ECO:0008006" key="3">
    <source>
        <dbReference type="Google" id="ProtNLM"/>
    </source>
</evidence>
<evidence type="ECO:0000313" key="2">
    <source>
        <dbReference type="Proteomes" id="UP001148786"/>
    </source>
</evidence>
<keyword evidence="2" id="KW-1185">Reference proteome</keyword>
<sequence length="92" mass="10646">MWGPYPALIKAPEELTMHGMIFLVMHEDELKRLIRYETENYRLEQTEITAFYSELSESTILPGYAFVWNGYPEVLQEGAFDPTQFKQGHGSG</sequence>
<accession>A0A9W8K0U8</accession>
<dbReference type="AlphaFoldDB" id="A0A9W8K0U8"/>
<gene>
    <name evidence="1" type="ORF">NLJ89_g5528</name>
</gene>
<evidence type="ECO:0000313" key="1">
    <source>
        <dbReference type="EMBL" id="KAJ3508854.1"/>
    </source>
</evidence>
<protein>
    <recommendedName>
        <fullName evidence="3">Gamma-glutamylcyclotransferase AIG2-like domain-containing protein</fullName>
    </recommendedName>
</protein>